<proteinExistence type="predicted"/>
<dbReference type="Proteomes" id="UP000229897">
    <property type="component" value="Chromosome"/>
</dbReference>
<dbReference type="KEGG" id="mass:CR152_00265"/>
<reference evidence="1" key="1">
    <citation type="submission" date="2017-10" db="EMBL/GenBank/DDBJ databases">
        <title>Massilia psychrophilum sp. nov., a novel purple-pigmented bacterium isolated from Tianshan glacier, Xinjiang Municipality, China.</title>
        <authorList>
            <person name="Wang H."/>
        </authorList>
    </citation>
    <scope>NUCLEOTIDE SEQUENCE [LARGE SCALE GENOMIC DNA]</scope>
    <source>
        <strain evidence="1">B2</strain>
    </source>
</reference>
<organism evidence="1 2">
    <name type="scientific">Massilia violaceinigra</name>
    <dbReference type="NCBI Taxonomy" id="2045208"/>
    <lineage>
        <taxon>Bacteria</taxon>
        <taxon>Pseudomonadati</taxon>
        <taxon>Pseudomonadota</taxon>
        <taxon>Betaproteobacteria</taxon>
        <taxon>Burkholderiales</taxon>
        <taxon>Oxalobacteraceae</taxon>
        <taxon>Telluria group</taxon>
        <taxon>Massilia</taxon>
    </lineage>
</organism>
<dbReference type="RefSeq" id="WP_099872708.1">
    <property type="nucleotide sequence ID" value="NZ_CP024608.1"/>
</dbReference>
<dbReference type="EMBL" id="CP024608">
    <property type="protein sequence ID" value="ATQ73114.1"/>
    <property type="molecule type" value="Genomic_DNA"/>
</dbReference>
<protein>
    <recommendedName>
        <fullName evidence="3">Helicase XPB/Ssl2 N-terminal domain-containing protein</fullName>
    </recommendedName>
</protein>
<accession>A0A2D2DDP5</accession>
<evidence type="ECO:0008006" key="3">
    <source>
        <dbReference type="Google" id="ProtNLM"/>
    </source>
</evidence>
<sequence>MPDALSSLTVEQLKSLLANFPDAVKIGRKDVLIAALLEQMSDAGLPRVWTMLDPCQQLAVREAAYDVQGHFDERRFTAKYGQAPRFYHDPKHPYGRGPTTVLSLFLFEHGDTRTMPAQLRLRVAALFPAPVPNALASLASLPEPGPELKAQADGDADADVMPLTQRNTSPDALYEVVAMLRMADQKLIAVSDKTRMPGTAALRAIEAKLAGADFYGPDAEASPRHSDQRIGPIKAVAWPLLLQASGLAELHGSKLGLTTAGIKALQAAPADVLRGIWRGWLASTLFDEFNRIDEIKGQKGRGRLTPVKPRRAIVGQFLQRCPPARWVEVDELSRFMKAEGAPLSVAEDPWSLYLCDANYGALGYSHDEWDTFETRYLLCVLFEYCATLGMVDVAYCSPHHARTEFQSLWGGAGMSLLSRYDGLMYFRLTDLGAYCLGLSTAYAPPARAASCTLSVSANLQISVTGGSLSADESLLLENWANRESAQLWRLDREKTMIAVERGQDTAPLEAFLRSRDSQPLPVQVEAFLRACNKGGKAMQVIGSSLLIECVDAETAELIARHQDTAPLCMRAGKQHLVVQVKHDTRFRKAARALGYGIRE</sequence>
<dbReference type="AlphaFoldDB" id="A0A2D2DDP5"/>
<gene>
    <name evidence="1" type="ORF">CR152_00265</name>
</gene>
<name>A0A2D2DDP5_9BURK</name>
<evidence type="ECO:0000313" key="1">
    <source>
        <dbReference type="EMBL" id="ATQ73114.1"/>
    </source>
</evidence>
<evidence type="ECO:0000313" key="2">
    <source>
        <dbReference type="Proteomes" id="UP000229897"/>
    </source>
</evidence>
<keyword evidence="2" id="KW-1185">Reference proteome</keyword>